<dbReference type="Pfam" id="PF00171">
    <property type="entry name" value="Aldedh"/>
    <property type="match status" value="1"/>
</dbReference>
<dbReference type="ExpressionAtlas" id="M0ZIG9">
    <property type="expression patterns" value="baseline"/>
</dbReference>
<organism evidence="2 3">
    <name type="scientific">Solanum tuberosum</name>
    <name type="common">Potato</name>
    <dbReference type="NCBI Taxonomy" id="4113"/>
    <lineage>
        <taxon>Eukaryota</taxon>
        <taxon>Viridiplantae</taxon>
        <taxon>Streptophyta</taxon>
        <taxon>Embryophyta</taxon>
        <taxon>Tracheophyta</taxon>
        <taxon>Spermatophyta</taxon>
        <taxon>Magnoliopsida</taxon>
        <taxon>eudicotyledons</taxon>
        <taxon>Gunneridae</taxon>
        <taxon>Pentapetalae</taxon>
        <taxon>asterids</taxon>
        <taxon>lamiids</taxon>
        <taxon>Solanales</taxon>
        <taxon>Solanaceae</taxon>
        <taxon>Solanoideae</taxon>
        <taxon>Solaneae</taxon>
        <taxon>Solanum</taxon>
    </lineage>
</organism>
<dbReference type="HOGENOM" id="CLU_2594446_0_0_1"/>
<reference evidence="3" key="1">
    <citation type="journal article" date="2011" name="Nature">
        <title>Genome sequence and analysis of the tuber crop potato.</title>
        <authorList>
            <consortium name="The Potato Genome Sequencing Consortium"/>
        </authorList>
    </citation>
    <scope>NUCLEOTIDE SEQUENCE [LARGE SCALE GENOMIC DNA]</scope>
    <source>
        <strain evidence="3">cv. DM1-3 516 R44</strain>
    </source>
</reference>
<dbReference type="EnsemblPlants" id="PGSC0003DMT400001432">
    <property type="protein sequence ID" value="PGSC0003DMT400001432"/>
    <property type="gene ID" value="PGSC0003DMG402000528"/>
</dbReference>
<accession>M0ZIG9</accession>
<dbReference type="InterPro" id="IPR015590">
    <property type="entry name" value="Aldehyde_DH_dom"/>
</dbReference>
<feature type="domain" description="Aldehyde dehydrogenase" evidence="1">
    <location>
        <begin position="6"/>
        <end position="54"/>
    </location>
</feature>
<evidence type="ECO:0000313" key="3">
    <source>
        <dbReference type="Proteomes" id="UP000011115"/>
    </source>
</evidence>
<evidence type="ECO:0000259" key="1">
    <source>
        <dbReference type="Pfam" id="PF00171"/>
    </source>
</evidence>
<dbReference type="InterPro" id="IPR016161">
    <property type="entry name" value="Ald_DH/histidinol_DH"/>
</dbReference>
<dbReference type="Proteomes" id="UP000011115">
    <property type="component" value="Unassembled WGS sequence"/>
</dbReference>
<dbReference type="InterPro" id="IPR016162">
    <property type="entry name" value="Ald_DH_N"/>
</dbReference>
<reference evidence="2" key="2">
    <citation type="submission" date="2015-06" db="UniProtKB">
        <authorList>
            <consortium name="EnsemblPlants"/>
        </authorList>
    </citation>
    <scope>IDENTIFICATION</scope>
    <source>
        <strain evidence="2">DM1-3 516 R44</strain>
    </source>
</reference>
<name>M0ZIG9_SOLTU</name>
<dbReference type="AlphaFoldDB" id="M0ZIG9"/>
<dbReference type="SUPFAM" id="SSF53720">
    <property type="entry name" value="ALDH-like"/>
    <property type="match status" value="1"/>
</dbReference>
<dbReference type="Gene3D" id="3.40.605.10">
    <property type="entry name" value="Aldehyde Dehydrogenase, Chain A, domain 1"/>
    <property type="match status" value="1"/>
</dbReference>
<protein>
    <submittedName>
        <fullName evidence="2">Aldehyde dehydrogenase</fullName>
    </submittedName>
</protein>
<keyword evidence="3" id="KW-1185">Reference proteome</keyword>
<dbReference type="Gramene" id="PGSC0003DMT400001432">
    <property type="protein sequence ID" value="PGSC0003DMT400001432"/>
    <property type="gene ID" value="PGSC0003DMG402000528"/>
</dbReference>
<dbReference type="PANTHER" id="PTHR11699">
    <property type="entry name" value="ALDEHYDE DEHYDROGENASE-RELATED"/>
    <property type="match status" value="1"/>
</dbReference>
<evidence type="ECO:0000313" key="2">
    <source>
        <dbReference type="EnsemblPlants" id="PGSC0003DMT400001432"/>
    </source>
</evidence>
<dbReference type="GO" id="GO:0016491">
    <property type="term" value="F:oxidoreductase activity"/>
    <property type="evidence" value="ECO:0007669"/>
    <property type="project" value="InterPro"/>
</dbReference>
<proteinExistence type="predicted"/>
<sequence length="80" mass="8695">MENTMSSGKTFPTFDPRTGEAITTVAEANTEDVNRAVSAARKAFDEGPWPKMTAYVSICTVTDPSYLSISSSLSNSERRI</sequence>